<accession>A0A0N8NSJ0</accession>
<evidence type="ECO:0008006" key="3">
    <source>
        <dbReference type="Google" id="ProtNLM"/>
    </source>
</evidence>
<sequence length="76" mass="8831">MDTAKREVVKMTTQEQLNQINNAVAAIENGAQEYRIGSRMVRKADLSVLYQERRRLQQQLNEENSGSTFVAKFDRR</sequence>
<keyword evidence="2" id="KW-1185">Reference proteome</keyword>
<dbReference type="EMBL" id="LKET01000068">
    <property type="protein sequence ID" value="KPU42168.1"/>
    <property type="molecule type" value="Genomic_DNA"/>
</dbReference>
<evidence type="ECO:0000313" key="2">
    <source>
        <dbReference type="Proteomes" id="UP000050326"/>
    </source>
</evidence>
<protein>
    <recommendedName>
        <fullName evidence="3">Peptidylprolyl isomerase</fullName>
    </recommendedName>
</protein>
<name>A0A0N8NSJ0_9CLOT</name>
<dbReference type="Proteomes" id="UP000050326">
    <property type="component" value="Unassembled WGS sequence"/>
</dbReference>
<gene>
    <name evidence="1" type="ORF">OXPF_39470</name>
</gene>
<dbReference type="AlphaFoldDB" id="A0A0N8NSJ0"/>
<proteinExistence type="predicted"/>
<evidence type="ECO:0000313" key="1">
    <source>
        <dbReference type="EMBL" id="KPU42168.1"/>
    </source>
</evidence>
<organism evidence="1 2">
    <name type="scientific">Oxobacter pfennigii</name>
    <dbReference type="NCBI Taxonomy" id="36849"/>
    <lineage>
        <taxon>Bacteria</taxon>
        <taxon>Bacillati</taxon>
        <taxon>Bacillota</taxon>
        <taxon>Clostridia</taxon>
        <taxon>Eubacteriales</taxon>
        <taxon>Clostridiaceae</taxon>
        <taxon>Oxobacter</taxon>
    </lineage>
</organism>
<reference evidence="1 2" key="1">
    <citation type="submission" date="2015-09" db="EMBL/GenBank/DDBJ databases">
        <title>Genome sequence of Oxobacter pfennigii DSM 3222.</title>
        <authorList>
            <person name="Poehlein A."/>
            <person name="Bengelsdorf F.R."/>
            <person name="Schiel-Bengelsdorf B."/>
            <person name="Duerre P."/>
            <person name="Daniel R."/>
        </authorList>
    </citation>
    <scope>NUCLEOTIDE SEQUENCE [LARGE SCALE GENOMIC DNA]</scope>
    <source>
        <strain evidence="1 2">DSM 3222</strain>
    </source>
</reference>
<dbReference type="STRING" id="36849.OXPF_39470"/>
<comment type="caution">
    <text evidence="1">The sequence shown here is derived from an EMBL/GenBank/DDBJ whole genome shotgun (WGS) entry which is preliminary data.</text>
</comment>